<dbReference type="NCBIfam" id="NF004531">
    <property type="entry name" value="PRK05878.1"/>
    <property type="match status" value="1"/>
</dbReference>
<dbReference type="InterPro" id="IPR008279">
    <property type="entry name" value="PEP-util_enz_mobile_dom"/>
</dbReference>
<dbReference type="GO" id="GO:0050242">
    <property type="term" value="F:pyruvate, phosphate dikinase activity"/>
    <property type="evidence" value="ECO:0007669"/>
    <property type="project" value="UniProtKB-EC"/>
</dbReference>
<dbReference type="Pfam" id="PF00391">
    <property type="entry name" value="PEP-utilizers"/>
    <property type="match status" value="1"/>
</dbReference>
<dbReference type="PANTHER" id="PTHR22931:SF9">
    <property type="entry name" value="PYRUVATE, PHOSPHATE DIKINASE 1, CHLOROPLASTIC"/>
    <property type="match status" value="1"/>
</dbReference>
<protein>
    <submittedName>
        <fullName evidence="3">Pyruvate, phosphate dikinase</fullName>
        <ecNumber evidence="3">2.7.9.1</ecNumber>
    </submittedName>
</protein>
<evidence type="ECO:0000259" key="1">
    <source>
        <dbReference type="Pfam" id="PF00391"/>
    </source>
</evidence>
<sequence>MRYIHPLSAATQQPAEVLGAKAHGLIELRRLDLPVPAGFVVGTEVCRAFLRDGYFPDGFRSELAVALAGLEAATHRRLGDMRKPLTVSVRSGAAVSMPGMMDTVLNLGLTAAAARGLAAETGNPRFALATRLRFLSSFASTVAGAVGMNSGADRAIHQDVAAGHALFHHAIRAAEDVISQHAGQQVLHSPFRQLELAIAAVCSSWDTPRARTFRAIHDLPPDCGTAVTVQAMVYGHRDDHSGTGVAFSRNPNTGEPVPFGDVLFGGQGDDVVSGRSPTLPLHELAAREPAVWSRLVAALARVEAHFRDSCCLEFTIEAGEFWILQVHRGKMAAGAAVRAAVDLADEGLIEQREALLRITPHQLRHARIPRMVLDSLDDILARGLGACPGVAVGRIATTSDAAVRMAASGPVILVRPDTSPLDMHGLAAAAGILTTRGGPACHAAVVARALGKPAVVRVTDLSVDATSIRTPGNTIPEGTLIAIDGTTGEVTVGNPHIYTPATNPHLHRLLEWADRVSGDHTPREDTERLTAAHSVLLGSAGSGGSTARPRFRTGR</sequence>
<feature type="domain" description="PEP-utilising enzyme mobile" evidence="1">
    <location>
        <begin position="410"/>
        <end position="488"/>
    </location>
</feature>
<dbReference type="InterPro" id="IPR002192">
    <property type="entry name" value="PPDK_AMP/ATP-bd"/>
</dbReference>
<keyword evidence="3" id="KW-0808">Transferase</keyword>
<dbReference type="EC" id="2.7.9.1" evidence="3"/>
<reference evidence="3 4" key="1">
    <citation type="submission" date="2024-06" db="EMBL/GenBank/DDBJ databases">
        <title>The Natural Products Discovery Center: Release of the First 8490 Sequenced Strains for Exploring Actinobacteria Biosynthetic Diversity.</title>
        <authorList>
            <person name="Kalkreuter E."/>
            <person name="Kautsar S.A."/>
            <person name="Yang D."/>
            <person name="Bader C.D."/>
            <person name="Teijaro C.N."/>
            <person name="Fluegel L."/>
            <person name="Davis C.M."/>
            <person name="Simpson J.R."/>
            <person name="Lauterbach L."/>
            <person name="Steele A.D."/>
            <person name="Gui C."/>
            <person name="Meng S."/>
            <person name="Li G."/>
            <person name="Viehrig K."/>
            <person name="Ye F."/>
            <person name="Su P."/>
            <person name="Kiefer A.F."/>
            <person name="Nichols A."/>
            <person name="Cepeda A.J."/>
            <person name="Yan W."/>
            <person name="Fan B."/>
            <person name="Jiang Y."/>
            <person name="Adhikari A."/>
            <person name="Zheng C.-J."/>
            <person name="Schuster L."/>
            <person name="Cowan T.M."/>
            <person name="Smanski M.J."/>
            <person name="Chevrette M.G."/>
            <person name="De Carvalho L.P.S."/>
            <person name="Shen B."/>
        </authorList>
    </citation>
    <scope>NUCLEOTIDE SEQUENCE [LARGE SCALE GENOMIC DNA]</scope>
    <source>
        <strain evidence="3 4">NPDC050671</strain>
    </source>
</reference>
<dbReference type="Gene3D" id="3.30.470.20">
    <property type="entry name" value="ATP-grasp fold, B domain"/>
    <property type="match status" value="1"/>
</dbReference>
<dbReference type="RefSeq" id="WP_357985011.1">
    <property type="nucleotide sequence ID" value="NZ_JBFAIH010000021.1"/>
</dbReference>
<keyword evidence="3" id="KW-0670">Pyruvate</keyword>
<evidence type="ECO:0000313" key="3">
    <source>
        <dbReference type="EMBL" id="MEV0366661.1"/>
    </source>
</evidence>
<comment type="caution">
    <text evidence="3">The sequence shown here is derived from an EMBL/GenBank/DDBJ whole genome shotgun (WGS) entry which is preliminary data.</text>
</comment>
<dbReference type="Gene3D" id="3.30.1490.20">
    <property type="entry name" value="ATP-grasp fold, A domain"/>
    <property type="match status" value="1"/>
</dbReference>
<feature type="domain" description="Pyruvate phosphate dikinase AMP/ATP-binding" evidence="2">
    <location>
        <begin position="62"/>
        <end position="275"/>
    </location>
</feature>
<gene>
    <name evidence="3" type="ORF">AB0H72_28595</name>
</gene>
<evidence type="ECO:0000313" key="4">
    <source>
        <dbReference type="Proteomes" id="UP001551658"/>
    </source>
</evidence>
<dbReference type="Gene3D" id="1.20.80.30">
    <property type="match status" value="1"/>
</dbReference>
<dbReference type="InterPro" id="IPR013815">
    <property type="entry name" value="ATP_grasp_subdomain_1"/>
</dbReference>
<dbReference type="Gene3D" id="3.50.30.10">
    <property type="entry name" value="Phosphohistidine domain"/>
    <property type="match status" value="1"/>
</dbReference>
<dbReference type="InterPro" id="IPR036637">
    <property type="entry name" value="Phosphohistidine_dom_sf"/>
</dbReference>
<dbReference type="Proteomes" id="UP001551658">
    <property type="component" value="Unassembled WGS sequence"/>
</dbReference>
<accession>A0ABV3FG64</accession>
<dbReference type="EMBL" id="JBFAIH010000021">
    <property type="protein sequence ID" value="MEV0366661.1"/>
    <property type="molecule type" value="Genomic_DNA"/>
</dbReference>
<dbReference type="SUPFAM" id="SSF56059">
    <property type="entry name" value="Glutathione synthetase ATP-binding domain-like"/>
    <property type="match status" value="1"/>
</dbReference>
<dbReference type="PANTHER" id="PTHR22931">
    <property type="entry name" value="PHOSPHOENOLPYRUVATE DIKINASE-RELATED"/>
    <property type="match status" value="1"/>
</dbReference>
<dbReference type="InterPro" id="IPR010121">
    <property type="entry name" value="Pyruvate_phosphate_dikinase"/>
</dbReference>
<proteinExistence type="predicted"/>
<evidence type="ECO:0000259" key="2">
    <source>
        <dbReference type="Pfam" id="PF01326"/>
    </source>
</evidence>
<organism evidence="3 4">
    <name type="scientific">Nocardia fusca</name>
    <dbReference type="NCBI Taxonomy" id="941183"/>
    <lineage>
        <taxon>Bacteria</taxon>
        <taxon>Bacillati</taxon>
        <taxon>Actinomycetota</taxon>
        <taxon>Actinomycetes</taxon>
        <taxon>Mycobacteriales</taxon>
        <taxon>Nocardiaceae</taxon>
        <taxon>Nocardia</taxon>
    </lineage>
</organism>
<keyword evidence="4" id="KW-1185">Reference proteome</keyword>
<name>A0ABV3FG64_9NOCA</name>
<dbReference type="Pfam" id="PF01326">
    <property type="entry name" value="PPDK_N"/>
    <property type="match status" value="1"/>
</dbReference>
<dbReference type="Gene3D" id="1.10.189.10">
    <property type="entry name" value="Pyruvate Phosphate Dikinase, domain 2"/>
    <property type="match status" value="1"/>
</dbReference>
<dbReference type="SUPFAM" id="SSF52009">
    <property type="entry name" value="Phosphohistidine domain"/>
    <property type="match status" value="1"/>
</dbReference>